<accession>A0A2W1J8N9</accession>
<dbReference type="Pfam" id="PF02672">
    <property type="entry name" value="CP12"/>
    <property type="match status" value="1"/>
</dbReference>
<dbReference type="InterPro" id="IPR000644">
    <property type="entry name" value="CBS_dom"/>
</dbReference>
<evidence type="ECO:0000259" key="3">
    <source>
        <dbReference type="PROSITE" id="PS51371"/>
    </source>
</evidence>
<dbReference type="PROSITE" id="PS51371">
    <property type="entry name" value="CBS"/>
    <property type="match status" value="1"/>
</dbReference>
<comment type="caution">
    <text evidence="4">The sequence shown here is derived from an EMBL/GenBank/DDBJ whole genome shotgun (WGS) entry which is preliminary data.</text>
</comment>
<dbReference type="InterPro" id="IPR046342">
    <property type="entry name" value="CBS_dom_sf"/>
</dbReference>
<evidence type="ECO:0000313" key="5">
    <source>
        <dbReference type="Proteomes" id="UP000248857"/>
    </source>
</evidence>
<keyword evidence="1 2" id="KW-0129">CBS domain</keyword>
<dbReference type="SMART" id="SM00116">
    <property type="entry name" value="CBS"/>
    <property type="match status" value="2"/>
</dbReference>
<dbReference type="Pfam" id="PF00571">
    <property type="entry name" value="CBS"/>
    <property type="match status" value="2"/>
</dbReference>
<dbReference type="PANTHER" id="PTHR43080:SF2">
    <property type="entry name" value="CBS DOMAIN-CONTAINING PROTEIN"/>
    <property type="match status" value="1"/>
</dbReference>
<evidence type="ECO:0000313" key="4">
    <source>
        <dbReference type="EMBL" id="PZD70670.1"/>
    </source>
</evidence>
<dbReference type="InterPro" id="IPR051257">
    <property type="entry name" value="Diverse_CBS-Domain"/>
</dbReference>
<dbReference type="Gene3D" id="3.10.580.10">
    <property type="entry name" value="CBS-domain"/>
    <property type="match status" value="1"/>
</dbReference>
<dbReference type="AlphaFoldDB" id="A0A2W1J8N9"/>
<dbReference type="EC" id="1.1.1.205" evidence="4"/>
<keyword evidence="5" id="KW-1185">Reference proteome</keyword>
<evidence type="ECO:0000256" key="1">
    <source>
        <dbReference type="ARBA" id="ARBA00023122"/>
    </source>
</evidence>
<dbReference type="PANTHER" id="PTHR43080">
    <property type="entry name" value="CBS DOMAIN-CONTAINING PROTEIN CBSX3, MITOCHONDRIAL"/>
    <property type="match status" value="1"/>
</dbReference>
<dbReference type="SUPFAM" id="SSF54631">
    <property type="entry name" value="CBS-domain pair"/>
    <property type="match status" value="1"/>
</dbReference>
<protein>
    <submittedName>
        <fullName evidence="4">Inosine-5'-monophosphate dehydrogenase</fullName>
        <ecNumber evidence="4">1.1.1.205</ecNumber>
    </submittedName>
</protein>
<proteinExistence type="predicted"/>
<organism evidence="4 5">
    <name type="scientific">Acaryochloris thomasi RCC1774</name>
    <dbReference type="NCBI Taxonomy" id="1764569"/>
    <lineage>
        <taxon>Bacteria</taxon>
        <taxon>Bacillati</taxon>
        <taxon>Cyanobacteriota</taxon>
        <taxon>Cyanophyceae</taxon>
        <taxon>Acaryochloridales</taxon>
        <taxon>Acaryochloridaceae</taxon>
        <taxon>Acaryochloris</taxon>
        <taxon>Acaryochloris thomasi</taxon>
    </lineage>
</organism>
<evidence type="ECO:0000256" key="2">
    <source>
        <dbReference type="PROSITE-ProRule" id="PRU00703"/>
    </source>
</evidence>
<dbReference type="RefSeq" id="WP_110988818.1">
    <property type="nucleotide sequence ID" value="NZ_CAWNWM010000031.1"/>
</dbReference>
<dbReference type="InterPro" id="IPR003823">
    <property type="entry name" value="CP12_dom"/>
</dbReference>
<dbReference type="OrthoDB" id="9807125at2"/>
<feature type="domain" description="CBS" evidence="3">
    <location>
        <begin position="8"/>
        <end position="67"/>
    </location>
</feature>
<dbReference type="SMART" id="SM01093">
    <property type="entry name" value="CP12"/>
    <property type="match status" value="1"/>
</dbReference>
<keyword evidence="4" id="KW-0560">Oxidoreductase</keyword>
<reference evidence="4 5" key="1">
    <citation type="journal article" date="2018" name="Sci. Rep.">
        <title>A novel species of the marine cyanobacterium Acaryochloris with a unique pigment content and lifestyle.</title>
        <authorList>
            <person name="Partensky F."/>
            <person name="Six C."/>
            <person name="Ratin M."/>
            <person name="Garczarek L."/>
            <person name="Vaulot D."/>
            <person name="Probert I."/>
            <person name="Calteau A."/>
            <person name="Gourvil P."/>
            <person name="Marie D."/>
            <person name="Grebert T."/>
            <person name="Bouchier C."/>
            <person name="Le Panse S."/>
            <person name="Gachenot M."/>
            <person name="Rodriguez F."/>
            <person name="Garrido J.L."/>
        </authorList>
    </citation>
    <scope>NUCLEOTIDE SEQUENCE [LARGE SCALE GENOMIC DNA]</scope>
    <source>
        <strain evidence="4 5">RCC1774</strain>
    </source>
</reference>
<dbReference type="GO" id="GO:0003938">
    <property type="term" value="F:IMP dehydrogenase activity"/>
    <property type="evidence" value="ECO:0007669"/>
    <property type="project" value="UniProtKB-EC"/>
</dbReference>
<dbReference type="EMBL" id="PQWO01000031">
    <property type="protein sequence ID" value="PZD70670.1"/>
    <property type="molecule type" value="Genomic_DNA"/>
</dbReference>
<sequence>MKKVSEIMTTDVATIPGSARVSDAVNLMRRKGIHTLIVDQSHEQDAYGIVTAFDIVAKVTATGRNPRQVRVYEIMTKPCLVLNPELGVEYAAKLMTSAGIHTAPIIQWNLLGILSVTDILNQGDFLENPQEDALAKQFQALLTTARATCKQNGAASDACRQAWDAVDAVEAEAAYQKAEILEKTAFEEFCEEYPEAFKDREYDTWCSG</sequence>
<dbReference type="Proteomes" id="UP000248857">
    <property type="component" value="Unassembled WGS sequence"/>
</dbReference>
<name>A0A2W1J8N9_9CYAN</name>
<gene>
    <name evidence="4" type="primary">guaB_8</name>
    <name evidence="4" type="ORF">C1752_10391</name>
</gene>